<organism evidence="1">
    <name type="scientific">marine metagenome</name>
    <dbReference type="NCBI Taxonomy" id="408172"/>
    <lineage>
        <taxon>unclassified sequences</taxon>
        <taxon>metagenomes</taxon>
        <taxon>ecological metagenomes</taxon>
    </lineage>
</organism>
<name>A0A382WJW6_9ZZZZ</name>
<protein>
    <submittedName>
        <fullName evidence="1">Uncharacterized protein</fullName>
    </submittedName>
</protein>
<dbReference type="AlphaFoldDB" id="A0A382WJW6"/>
<proteinExistence type="predicted"/>
<evidence type="ECO:0000313" key="1">
    <source>
        <dbReference type="EMBL" id="SVD58949.1"/>
    </source>
</evidence>
<dbReference type="EMBL" id="UINC01160350">
    <property type="protein sequence ID" value="SVD58949.1"/>
    <property type="molecule type" value="Genomic_DNA"/>
</dbReference>
<sequence length="84" mass="9800">MKWWGWGYEDVSFDDSNKPALWPYLKRELQVDKEERTPPVSFEEIQLPEKKTNKGFCDTIKDVLAEGQITDDKKTRLVHATGKS</sequence>
<gene>
    <name evidence="1" type="ORF">METZ01_LOCUS411803</name>
</gene>
<accession>A0A382WJW6</accession>
<reference evidence="1" key="1">
    <citation type="submission" date="2018-05" db="EMBL/GenBank/DDBJ databases">
        <authorList>
            <person name="Lanie J.A."/>
            <person name="Ng W.-L."/>
            <person name="Kazmierczak K.M."/>
            <person name="Andrzejewski T.M."/>
            <person name="Davidsen T.M."/>
            <person name="Wayne K.J."/>
            <person name="Tettelin H."/>
            <person name="Glass J.I."/>
            <person name="Rusch D."/>
            <person name="Podicherti R."/>
            <person name="Tsui H.-C.T."/>
            <person name="Winkler M.E."/>
        </authorList>
    </citation>
    <scope>NUCLEOTIDE SEQUENCE</scope>
</reference>
<feature type="non-terminal residue" evidence="1">
    <location>
        <position position="84"/>
    </location>
</feature>